<keyword evidence="2" id="KW-0472">Membrane</keyword>
<protein>
    <submittedName>
        <fullName evidence="3">GL14345</fullName>
    </submittedName>
</protein>
<dbReference type="Proteomes" id="UP000008744">
    <property type="component" value="Unassembled WGS sequence"/>
</dbReference>
<feature type="transmembrane region" description="Helical" evidence="2">
    <location>
        <begin position="31"/>
        <end position="54"/>
    </location>
</feature>
<feature type="region of interest" description="Disordered" evidence="1">
    <location>
        <begin position="69"/>
        <end position="138"/>
    </location>
</feature>
<dbReference type="HOGENOM" id="CLU_1857357_0_0_1"/>
<gene>
    <name evidence="3" type="primary">Dper\GL14345</name>
    <name evidence="3" type="ORF">Dper_GL14345</name>
</gene>
<keyword evidence="2" id="KW-1133">Transmembrane helix</keyword>
<dbReference type="KEGG" id="dpe:6596776"/>
<keyword evidence="2" id="KW-0812">Transmembrane</keyword>
<sequence length="138" mass="14531">MFTECIAAVVEVGMKAYRYFRPPPPEPSAVFVWKSICTHWVGVLAGPVILALIFKRTYDIIKVRRALNAGGDPAEKPKPAGGEAWAEGQVPAEQAVEPTAAEGAASQDGGDGEQQEDKAEEPPGLEEAPAEEAASGDA</sequence>
<name>B4GTG4_DROPE</name>
<reference evidence="3 4" key="1">
    <citation type="journal article" date="2007" name="Nature">
        <title>Evolution of genes and genomes on the Drosophila phylogeny.</title>
        <authorList>
            <consortium name="Drosophila 12 Genomes Consortium"/>
            <person name="Clark A.G."/>
            <person name="Eisen M.B."/>
            <person name="Smith D.R."/>
            <person name="Bergman C.M."/>
            <person name="Oliver B."/>
            <person name="Markow T.A."/>
            <person name="Kaufman T.C."/>
            <person name="Kellis M."/>
            <person name="Gelbart W."/>
            <person name="Iyer V.N."/>
            <person name="Pollard D.A."/>
            <person name="Sackton T.B."/>
            <person name="Larracuente A.M."/>
            <person name="Singh N.D."/>
            <person name="Abad J.P."/>
            <person name="Abt D.N."/>
            <person name="Adryan B."/>
            <person name="Aguade M."/>
            <person name="Akashi H."/>
            <person name="Anderson W.W."/>
            <person name="Aquadro C.F."/>
            <person name="Ardell D.H."/>
            <person name="Arguello R."/>
            <person name="Artieri C.G."/>
            <person name="Barbash D.A."/>
            <person name="Barker D."/>
            <person name="Barsanti P."/>
            <person name="Batterham P."/>
            <person name="Batzoglou S."/>
            <person name="Begun D."/>
            <person name="Bhutkar A."/>
            <person name="Blanco E."/>
            <person name="Bosak S.A."/>
            <person name="Bradley R.K."/>
            <person name="Brand A.D."/>
            <person name="Brent M.R."/>
            <person name="Brooks A.N."/>
            <person name="Brown R.H."/>
            <person name="Butlin R.K."/>
            <person name="Caggese C."/>
            <person name="Calvi B.R."/>
            <person name="Bernardo de Carvalho A."/>
            <person name="Caspi A."/>
            <person name="Castrezana S."/>
            <person name="Celniker S.E."/>
            <person name="Chang J.L."/>
            <person name="Chapple C."/>
            <person name="Chatterji S."/>
            <person name="Chinwalla A."/>
            <person name="Civetta A."/>
            <person name="Clifton S.W."/>
            <person name="Comeron J.M."/>
            <person name="Costello J.C."/>
            <person name="Coyne J.A."/>
            <person name="Daub J."/>
            <person name="David R.G."/>
            <person name="Delcher A.L."/>
            <person name="Delehaunty K."/>
            <person name="Do C.B."/>
            <person name="Ebling H."/>
            <person name="Edwards K."/>
            <person name="Eickbush T."/>
            <person name="Evans J.D."/>
            <person name="Filipski A."/>
            <person name="Findeiss S."/>
            <person name="Freyhult E."/>
            <person name="Fulton L."/>
            <person name="Fulton R."/>
            <person name="Garcia A.C."/>
            <person name="Gardiner A."/>
            <person name="Garfield D.A."/>
            <person name="Garvin B.E."/>
            <person name="Gibson G."/>
            <person name="Gilbert D."/>
            <person name="Gnerre S."/>
            <person name="Godfrey J."/>
            <person name="Good R."/>
            <person name="Gotea V."/>
            <person name="Gravely B."/>
            <person name="Greenberg A.J."/>
            <person name="Griffiths-Jones S."/>
            <person name="Gross S."/>
            <person name="Guigo R."/>
            <person name="Gustafson E.A."/>
            <person name="Haerty W."/>
            <person name="Hahn M.W."/>
            <person name="Halligan D.L."/>
            <person name="Halpern A.L."/>
            <person name="Halter G.M."/>
            <person name="Han M.V."/>
            <person name="Heger A."/>
            <person name="Hillier L."/>
            <person name="Hinrichs A.S."/>
            <person name="Holmes I."/>
            <person name="Hoskins R.A."/>
            <person name="Hubisz M.J."/>
            <person name="Hultmark D."/>
            <person name="Huntley M.A."/>
            <person name="Jaffe D.B."/>
            <person name="Jagadeeshan S."/>
            <person name="Jeck W.R."/>
            <person name="Johnson J."/>
            <person name="Jones C.D."/>
            <person name="Jordan W.C."/>
            <person name="Karpen G.H."/>
            <person name="Kataoka E."/>
            <person name="Keightley P.D."/>
            <person name="Kheradpour P."/>
            <person name="Kirkness E.F."/>
            <person name="Koerich L.B."/>
            <person name="Kristiansen K."/>
            <person name="Kudrna D."/>
            <person name="Kulathinal R.J."/>
            <person name="Kumar S."/>
            <person name="Kwok R."/>
            <person name="Lander E."/>
            <person name="Langley C.H."/>
            <person name="Lapoint R."/>
            <person name="Lazzaro B.P."/>
            <person name="Lee S.J."/>
            <person name="Levesque L."/>
            <person name="Li R."/>
            <person name="Lin C.F."/>
            <person name="Lin M.F."/>
            <person name="Lindblad-Toh K."/>
            <person name="Llopart A."/>
            <person name="Long M."/>
            <person name="Low L."/>
            <person name="Lozovsky E."/>
            <person name="Lu J."/>
            <person name="Luo M."/>
            <person name="Machado C.A."/>
            <person name="Makalowski W."/>
            <person name="Marzo M."/>
            <person name="Matsuda M."/>
            <person name="Matzkin L."/>
            <person name="McAllister B."/>
            <person name="McBride C.S."/>
            <person name="McKernan B."/>
            <person name="McKernan K."/>
            <person name="Mendez-Lago M."/>
            <person name="Minx P."/>
            <person name="Mollenhauer M.U."/>
            <person name="Montooth K."/>
            <person name="Mount S.M."/>
            <person name="Mu X."/>
            <person name="Myers E."/>
            <person name="Negre B."/>
            <person name="Newfeld S."/>
            <person name="Nielsen R."/>
            <person name="Noor M.A."/>
            <person name="O'Grady P."/>
            <person name="Pachter L."/>
            <person name="Papaceit M."/>
            <person name="Parisi M.J."/>
            <person name="Parisi M."/>
            <person name="Parts L."/>
            <person name="Pedersen J.S."/>
            <person name="Pesole G."/>
            <person name="Phillippy A.M."/>
            <person name="Ponting C.P."/>
            <person name="Pop M."/>
            <person name="Porcelli D."/>
            <person name="Powell J.R."/>
            <person name="Prohaska S."/>
            <person name="Pruitt K."/>
            <person name="Puig M."/>
            <person name="Quesneville H."/>
            <person name="Ram K.R."/>
            <person name="Rand D."/>
            <person name="Rasmussen M.D."/>
            <person name="Reed L.K."/>
            <person name="Reenan R."/>
            <person name="Reily A."/>
            <person name="Remington K.A."/>
            <person name="Rieger T.T."/>
            <person name="Ritchie M.G."/>
            <person name="Robin C."/>
            <person name="Rogers Y.H."/>
            <person name="Rohde C."/>
            <person name="Rozas J."/>
            <person name="Rubenfield M.J."/>
            <person name="Ruiz A."/>
            <person name="Russo S."/>
            <person name="Salzberg S.L."/>
            <person name="Sanchez-Gracia A."/>
            <person name="Saranga D.J."/>
            <person name="Sato H."/>
            <person name="Schaeffer S.W."/>
            <person name="Schatz M.C."/>
            <person name="Schlenke T."/>
            <person name="Schwartz R."/>
            <person name="Segarra C."/>
            <person name="Singh R.S."/>
            <person name="Sirot L."/>
            <person name="Sirota M."/>
            <person name="Sisneros N.B."/>
            <person name="Smith C.D."/>
            <person name="Smith T.F."/>
            <person name="Spieth J."/>
            <person name="Stage D.E."/>
            <person name="Stark A."/>
            <person name="Stephan W."/>
            <person name="Strausberg R.L."/>
            <person name="Strempel S."/>
            <person name="Sturgill D."/>
            <person name="Sutton G."/>
            <person name="Sutton G.G."/>
            <person name="Tao W."/>
            <person name="Teichmann S."/>
            <person name="Tobari Y.N."/>
            <person name="Tomimura Y."/>
            <person name="Tsolas J.M."/>
            <person name="Valente V.L."/>
            <person name="Venter E."/>
            <person name="Venter J.C."/>
            <person name="Vicario S."/>
            <person name="Vieira F.G."/>
            <person name="Vilella A.J."/>
            <person name="Villasante A."/>
            <person name="Walenz B."/>
            <person name="Wang J."/>
            <person name="Wasserman M."/>
            <person name="Watts T."/>
            <person name="Wilson D."/>
            <person name="Wilson R.K."/>
            <person name="Wing R.A."/>
            <person name="Wolfner M.F."/>
            <person name="Wong A."/>
            <person name="Wong G.K."/>
            <person name="Wu C.I."/>
            <person name="Wu G."/>
            <person name="Yamamoto D."/>
            <person name="Yang H.P."/>
            <person name="Yang S.P."/>
            <person name="Yorke J.A."/>
            <person name="Yoshida K."/>
            <person name="Zdobnov E."/>
            <person name="Zhang P."/>
            <person name="Zhang Y."/>
            <person name="Zimin A.V."/>
            <person name="Baldwin J."/>
            <person name="Abdouelleil A."/>
            <person name="Abdulkadir J."/>
            <person name="Abebe A."/>
            <person name="Abera B."/>
            <person name="Abreu J."/>
            <person name="Acer S.C."/>
            <person name="Aftuck L."/>
            <person name="Alexander A."/>
            <person name="An P."/>
            <person name="Anderson E."/>
            <person name="Anderson S."/>
            <person name="Arachi H."/>
            <person name="Azer M."/>
            <person name="Bachantsang P."/>
            <person name="Barry A."/>
            <person name="Bayul T."/>
            <person name="Berlin A."/>
            <person name="Bessette D."/>
            <person name="Bloom T."/>
            <person name="Blye J."/>
            <person name="Boguslavskiy L."/>
            <person name="Bonnet C."/>
            <person name="Boukhgalter B."/>
            <person name="Bourzgui I."/>
            <person name="Brown A."/>
            <person name="Cahill P."/>
            <person name="Channer S."/>
            <person name="Cheshatsang Y."/>
            <person name="Chuda L."/>
            <person name="Citroen M."/>
            <person name="Collymore A."/>
            <person name="Cooke P."/>
            <person name="Costello M."/>
            <person name="D'Aco K."/>
            <person name="Daza R."/>
            <person name="De Haan G."/>
            <person name="DeGray S."/>
            <person name="DeMaso C."/>
            <person name="Dhargay N."/>
            <person name="Dooley K."/>
            <person name="Dooley E."/>
            <person name="Doricent M."/>
            <person name="Dorje P."/>
            <person name="Dorjee K."/>
            <person name="Dupes A."/>
            <person name="Elong R."/>
            <person name="Falk J."/>
            <person name="Farina A."/>
            <person name="Faro S."/>
            <person name="Ferguson D."/>
            <person name="Fisher S."/>
            <person name="Foley C.D."/>
            <person name="Franke A."/>
            <person name="Friedrich D."/>
            <person name="Gadbois L."/>
            <person name="Gearin G."/>
            <person name="Gearin C.R."/>
            <person name="Giannoukos G."/>
            <person name="Goode T."/>
            <person name="Graham J."/>
            <person name="Grandbois E."/>
            <person name="Grewal S."/>
            <person name="Gyaltsen K."/>
            <person name="Hafez N."/>
            <person name="Hagos B."/>
            <person name="Hall J."/>
            <person name="Henson C."/>
            <person name="Hollinger A."/>
            <person name="Honan T."/>
            <person name="Huard M.D."/>
            <person name="Hughes L."/>
            <person name="Hurhula B."/>
            <person name="Husby M.E."/>
            <person name="Kamat A."/>
            <person name="Kanga B."/>
            <person name="Kashin S."/>
            <person name="Khazanovich D."/>
            <person name="Kisner P."/>
            <person name="Lance K."/>
            <person name="Lara M."/>
            <person name="Lee W."/>
            <person name="Lennon N."/>
            <person name="Letendre F."/>
            <person name="LeVine R."/>
            <person name="Lipovsky A."/>
            <person name="Liu X."/>
            <person name="Liu J."/>
            <person name="Liu S."/>
            <person name="Lokyitsang T."/>
            <person name="Lokyitsang Y."/>
            <person name="Lubonja R."/>
            <person name="Lui A."/>
            <person name="MacDonald P."/>
            <person name="Magnisalis V."/>
            <person name="Maru K."/>
            <person name="Matthews C."/>
            <person name="McCusker W."/>
            <person name="McDonough S."/>
            <person name="Mehta T."/>
            <person name="Meldrim J."/>
            <person name="Meneus L."/>
            <person name="Mihai O."/>
            <person name="Mihalev A."/>
            <person name="Mihova T."/>
            <person name="Mittelman R."/>
            <person name="Mlenga V."/>
            <person name="Montmayeur A."/>
            <person name="Mulrain L."/>
            <person name="Navidi A."/>
            <person name="Naylor J."/>
            <person name="Negash T."/>
            <person name="Nguyen T."/>
            <person name="Nguyen N."/>
            <person name="Nicol R."/>
            <person name="Norbu C."/>
            <person name="Norbu N."/>
            <person name="Novod N."/>
            <person name="O'Neill B."/>
            <person name="Osman S."/>
            <person name="Markiewicz E."/>
            <person name="Oyono O.L."/>
            <person name="Patti C."/>
            <person name="Phunkhang P."/>
            <person name="Pierre F."/>
            <person name="Priest M."/>
            <person name="Raghuraman S."/>
            <person name="Rege F."/>
            <person name="Reyes R."/>
            <person name="Rise C."/>
            <person name="Rogov P."/>
            <person name="Ross K."/>
            <person name="Ryan E."/>
            <person name="Settipalli S."/>
            <person name="Shea T."/>
            <person name="Sherpa N."/>
            <person name="Shi L."/>
            <person name="Shih D."/>
            <person name="Sparrow T."/>
            <person name="Spaulding J."/>
            <person name="Stalker J."/>
            <person name="Stange-Thomann N."/>
            <person name="Stavropoulos S."/>
            <person name="Stone C."/>
            <person name="Strader C."/>
            <person name="Tesfaye S."/>
            <person name="Thomson T."/>
            <person name="Thoulutsang Y."/>
            <person name="Thoulutsang D."/>
            <person name="Topham K."/>
            <person name="Topping I."/>
            <person name="Tsamla T."/>
            <person name="Vassiliev H."/>
            <person name="Vo A."/>
            <person name="Wangchuk T."/>
            <person name="Wangdi T."/>
            <person name="Weiand M."/>
            <person name="Wilkinson J."/>
            <person name="Wilson A."/>
            <person name="Yadav S."/>
            <person name="Young G."/>
            <person name="Yu Q."/>
            <person name="Zembek L."/>
            <person name="Zhong D."/>
            <person name="Zimmer A."/>
            <person name="Zwirko Z."/>
            <person name="Jaffe D.B."/>
            <person name="Alvarez P."/>
            <person name="Brockman W."/>
            <person name="Butler J."/>
            <person name="Chin C."/>
            <person name="Gnerre S."/>
            <person name="Grabherr M."/>
            <person name="Kleber M."/>
            <person name="Mauceli E."/>
            <person name="MacCallum I."/>
        </authorList>
    </citation>
    <scope>NUCLEOTIDE SEQUENCE [LARGE SCALE GENOMIC DNA]</scope>
    <source>
        <strain evidence="4">MSH-3 / Tucson 14011-0111.49</strain>
    </source>
</reference>
<dbReference type="OrthoDB" id="8052577at2759"/>
<dbReference type="AlphaFoldDB" id="B4GTG4"/>
<evidence type="ECO:0000256" key="2">
    <source>
        <dbReference type="SAM" id="Phobius"/>
    </source>
</evidence>
<dbReference type="OMA" id="SICTHWV"/>
<dbReference type="EMBL" id="CH479190">
    <property type="protein sequence ID" value="EDW25834.1"/>
    <property type="molecule type" value="Genomic_DNA"/>
</dbReference>
<organism evidence="4">
    <name type="scientific">Drosophila persimilis</name>
    <name type="common">Fruit fly</name>
    <dbReference type="NCBI Taxonomy" id="7234"/>
    <lineage>
        <taxon>Eukaryota</taxon>
        <taxon>Metazoa</taxon>
        <taxon>Ecdysozoa</taxon>
        <taxon>Arthropoda</taxon>
        <taxon>Hexapoda</taxon>
        <taxon>Insecta</taxon>
        <taxon>Pterygota</taxon>
        <taxon>Neoptera</taxon>
        <taxon>Endopterygota</taxon>
        <taxon>Diptera</taxon>
        <taxon>Brachycera</taxon>
        <taxon>Muscomorpha</taxon>
        <taxon>Ephydroidea</taxon>
        <taxon>Drosophilidae</taxon>
        <taxon>Drosophila</taxon>
        <taxon>Sophophora</taxon>
    </lineage>
</organism>
<evidence type="ECO:0000313" key="3">
    <source>
        <dbReference type="EMBL" id="EDW25834.1"/>
    </source>
</evidence>
<evidence type="ECO:0000313" key="4">
    <source>
        <dbReference type="Proteomes" id="UP000008744"/>
    </source>
</evidence>
<proteinExistence type="predicted"/>
<feature type="compositionally biased region" description="Low complexity" evidence="1">
    <location>
        <begin position="125"/>
        <end position="138"/>
    </location>
</feature>
<accession>B4GTG4</accession>
<evidence type="ECO:0000256" key="1">
    <source>
        <dbReference type="SAM" id="MobiDB-lite"/>
    </source>
</evidence>
<keyword evidence="4" id="KW-1185">Reference proteome</keyword>